<accession>A0ABY2FCU8</accession>
<protein>
    <recommendedName>
        <fullName evidence="2">HTH marR-type domain-containing protein</fullName>
    </recommendedName>
</protein>
<dbReference type="EMBL" id="SODU01000003">
    <property type="protein sequence ID" value="TDW88446.1"/>
    <property type="molecule type" value="Genomic_DNA"/>
</dbReference>
<evidence type="ECO:0000256" key="1">
    <source>
        <dbReference type="SAM" id="Phobius"/>
    </source>
</evidence>
<comment type="caution">
    <text evidence="3">The sequence shown here is derived from an EMBL/GenBank/DDBJ whole genome shotgun (WGS) entry which is preliminary data.</text>
</comment>
<dbReference type="Pfam" id="PF12802">
    <property type="entry name" value="MarR_2"/>
    <property type="match status" value="1"/>
</dbReference>
<sequence length="252" mass="27130">MGNDPGLEHVLLEHLRFAPLTRAELVRRTGMGNQRVQAALDTLVREAFVVRRPQDDGPEDYELTEAGTGRLGVFLDLTNSPLKTMGKLFAATVVQTIRPGQHQPADSREARRAGWGLIGWMLLPVLIVCLIIGGSIASGDADLSTAVLFVVVTVGALAWKFGGSGRRGQPAAAVRRRPQPRPEPAAKFAAAPARMDRELVVSLAKILGAGVVFAVAIILTNPSLVLLLVLLVVTAGNMFSAYRAWARKRRSE</sequence>
<evidence type="ECO:0000313" key="3">
    <source>
        <dbReference type="EMBL" id="TDW88446.1"/>
    </source>
</evidence>
<dbReference type="InterPro" id="IPR000835">
    <property type="entry name" value="HTH_MarR-typ"/>
</dbReference>
<keyword evidence="1" id="KW-0472">Membrane</keyword>
<dbReference type="InterPro" id="IPR036388">
    <property type="entry name" value="WH-like_DNA-bd_sf"/>
</dbReference>
<keyword evidence="1" id="KW-1133">Transmembrane helix</keyword>
<feature type="transmembrane region" description="Helical" evidence="1">
    <location>
        <begin position="199"/>
        <end position="219"/>
    </location>
</feature>
<feature type="transmembrane region" description="Helical" evidence="1">
    <location>
        <begin position="143"/>
        <end position="161"/>
    </location>
</feature>
<evidence type="ECO:0000313" key="4">
    <source>
        <dbReference type="Proteomes" id="UP000295060"/>
    </source>
</evidence>
<feature type="domain" description="HTH marR-type" evidence="2">
    <location>
        <begin position="7"/>
        <end position="55"/>
    </location>
</feature>
<dbReference type="InterPro" id="IPR036390">
    <property type="entry name" value="WH_DNA-bd_sf"/>
</dbReference>
<gene>
    <name evidence="3" type="ORF">EV137_6550</name>
</gene>
<organism evidence="3 4">
    <name type="scientific">Kribbella pratensis</name>
    <dbReference type="NCBI Taxonomy" id="2512112"/>
    <lineage>
        <taxon>Bacteria</taxon>
        <taxon>Bacillati</taxon>
        <taxon>Actinomycetota</taxon>
        <taxon>Actinomycetes</taxon>
        <taxon>Propionibacteriales</taxon>
        <taxon>Kribbellaceae</taxon>
        <taxon>Kribbella</taxon>
    </lineage>
</organism>
<dbReference type="Gene3D" id="1.10.10.10">
    <property type="entry name" value="Winged helix-like DNA-binding domain superfamily/Winged helix DNA-binding domain"/>
    <property type="match status" value="1"/>
</dbReference>
<dbReference type="SUPFAM" id="SSF46785">
    <property type="entry name" value="Winged helix' DNA-binding domain"/>
    <property type="match status" value="1"/>
</dbReference>
<reference evidence="3 4" key="1">
    <citation type="submission" date="2019-03" db="EMBL/GenBank/DDBJ databases">
        <title>Genomic Encyclopedia of Type Strains, Phase III (KMG-III): the genomes of soil and plant-associated and newly described type strains.</title>
        <authorList>
            <person name="Whitman W."/>
        </authorList>
    </citation>
    <scope>NUCLEOTIDE SEQUENCE [LARGE SCALE GENOMIC DNA]</scope>
    <source>
        <strain evidence="3 4">VKMAc-2574</strain>
    </source>
</reference>
<dbReference type="Proteomes" id="UP000295060">
    <property type="component" value="Unassembled WGS sequence"/>
</dbReference>
<proteinExistence type="predicted"/>
<evidence type="ECO:0000259" key="2">
    <source>
        <dbReference type="Pfam" id="PF12802"/>
    </source>
</evidence>
<name>A0ABY2FCU8_9ACTN</name>
<feature type="transmembrane region" description="Helical" evidence="1">
    <location>
        <begin position="117"/>
        <end position="137"/>
    </location>
</feature>
<feature type="transmembrane region" description="Helical" evidence="1">
    <location>
        <begin position="225"/>
        <end position="245"/>
    </location>
</feature>
<keyword evidence="4" id="KW-1185">Reference proteome</keyword>
<keyword evidence="1" id="KW-0812">Transmembrane</keyword>